<organism evidence="1 2">
    <name type="scientific">Flintibacter hominis</name>
    <dbReference type="NCBI Taxonomy" id="2763048"/>
    <lineage>
        <taxon>Bacteria</taxon>
        <taxon>Bacillati</taxon>
        <taxon>Bacillota</taxon>
        <taxon>Clostridia</taxon>
        <taxon>Eubacteriales</taxon>
        <taxon>Flintibacter</taxon>
    </lineage>
</organism>
<accession>A0A8J6IZD0</accession>
<sequence length="106" mass="11466">MLKLLGQAELKGLESVLPPALASFGCFPLLLLGTSLILSLDGHSFPVSLTSALTSLSNVWTGLDLIEPTGHSSYLSKLVMSLCMAIGRLELFPILVLFSREAWRHI</sequence>
<protein>
    <recommendedName>
        <fullName evidence="3">TrkH family potassium uptake protein</fullName>
    </recommendedName>
</protein>
<proteinExistence type="predicted"/>
<evidence type="ECO:0000313" key="1">
    <source>
        <dbReference type="EMBL" id="MBC5721516.1"/>
    </source>
</evidence>
<name>A0A8J6IZD0_9FIRM</name>
<evidence type="ECO:0000313" key="2">
    <source>
        <dbReference type="Proteomes" id="UP000628736"/>
    </source>
</evidence>
<evidence type="ECO:0008006" key="3">
    <source>
        <dbReference type="Google" id="ProtNLM"/>
    </source>
</evidence>
<reference evidence="1" key="1">
    <citation type="submission" date="2020-08" db="EMBL/GenBank/DDBJ databases">
        <title>Genome public.</title>
        <authorList>
            <person name="Liu C."/>
            <person name="Sun Q."/>
        </authorList>
    </citation>
    <scope>NUCLEOTIDE SEQUENCE</scope>
    <source>
        <strain evidence="1">NSJ-23</strain>
    </source>
</reference>
<keyword evidence="2" id="KW-1185">Reference proteome</keyword>
<dbReference type="PROSITE" id="PS51257">
    <property type="entry name" value="PROKAR_LIPOPROTEIN"/>
    <property type="match status" value="1"/>
</dbReference>
<dbReference type="RefSeq" id="WP_186851946.1">
    <property type="nucleotide sequence ID" value="NZ_JACOPO010000001.1"/>
</dbReference>
<comment type="caution">
    <text evidence="1">The sequence shown here is derived from an EMBL/GenBank/DDBJ whole genome shotgun (WGS) entry which is preliminary data.</text>
</comment>
<dbReference type="AlphaFoldDB" id="A0A8J6IZD0"/>
<dbReference type="Proteomes" id="UP000628736">
    <property type="component" value="Unassembled WGS sequence"/>
</dbReference>
<gene>
    <name evidence="1" type="ORF">H8S11_01570</name>
</gene>
<dbReference type="EMBL" id="JACOPO010000001">
    <property type="protein sequence ID" value="MBC5721516.1"/>
    <property type="molecule type" value="Genomic_DNA"/>
</dbReference>